<dbReference type="SUPFAM" id="SSF53474">
    <property type="entry name" value="alpha/beta-Hydrolases"/>
    <property type="match status" value="1"/>
</dbReference>
<organism evidence="2 3">
    <name type="scientific">Bordetella genomosp. 5</name>
    <dbReference type="NCBI Taxonomy" id="1395608"/>
    <lineage>
        <taxon>Bacteria</taxon>
        <taxon>Pseudomonadati</taxon>
        <taxon>Pseudomonadota</taxon>
        <taxon>Betaproteobacteria</taxon>
        <taxon>Burkholderiales</taxon>
        <taxon>Alcaligenaceae</taxon>
        <taxon>Bordetella</taxon>
    </lineage>
</organism>
<dbReference type="Gene3D" id="3.40.50.1820">
    <property type="entry name" value="alpha/beta hydrolase"/>
    <property type="match status" value="1"/>
</dbReference>
<protein>
    <submittedName>
        <fullName evidence="2">Alpha/beta hydrolase</fullName>
    </submittedName>
</protein>
<dbReference type="Pfam" id="PF12146">
    <property type="entry name" value="Hydrolase_4"/>
    <property type="match status" value="1"/>
</dbReference>
<evidence type="ECO:0000313" key="2">
    <source>
        <dbReference type="EMBL" id="OZI45939.1"/>
    </source>
</evidence>
<keyword evidence="3" id="KW-1185">Reference proteome</keyword>
<proteinExistence type="predicted"/>
<keyword evidence="2" id="KW-0378">Hydrolase</keyword>
<reference evidence="2 3" key="1">
    <citation type="submission" date="2017-05" db="EMBL/GenBank/DDBJ databases">
        <title>Complete and WGS of Bordetella genogroups.</title>
        <authorList>
            <person name="Spilker T."/>
            <person name="LiPuma J."/>
        </authorList>
    </citation>
    <scope>NUCLEOTIDE SEQUENCE [LARGE SCALE GENOMIC DNA]</scope>
    <source>
        <strain evidence="2 3">AU10456</strain>
    </source>
</reference>
<comment type="caution">
    <text evidence="2">The sequence shown here is derived from an EMBL/GenBank/DDBJ whole genome shotgun (WGS) entry which is preliminary data.</text>
</comment>
<dbReference type="GO" id="GO:0016787">
    <property type="term" value="F:hydrolase activity"/>
    <property type="evidence" value="ECO:0007669"/>
    <property type="project" value="UniProtKB-KW"/>
</dbReference>
<gene>
    <name evidence="2" type="ORF">CAL25_22030</name>
</gene>
<dbReference type="InterPro" id="IPR029058">
    <property type="entry name" value="AB_hydrolase_fold"/>
</dbReference>
<name>A0A261T8L1_9BORD</name>
<dbReference type="InterPro" id="IPR022742">
    <property type="entry name" value="Hydrolase_4"/>
</dbReference>
<dbReference type="EMBL" id="NEVP01000012">
    <property type="protein sequence ID" value="OZI45939.1"/>
    <property type="molecule type" value="Genomic_DNA"/>
</dbReference>
<dbReference type="Proteomes" id="UP000216913">
    <property type="component" value="Unassembled WGS sequence"/>
</dbReference>
<evidence type="ECO:0000313" key="3">
    <source>
        <dbReference type="Proteomes" id="UP000216913"/>
    </source>
</evidence>
<dbReference type="AlphaFoldDB" id="A0A261T8L1"/>
<accession>A0A261T8L1</accession>
<sequence length="225" mass="23484">MPGFTTDLTPGKTETLTLAGPAGALEVLRDAPAGTPRGIAIVTHPQPLLGGSPRHKIPHRLAHALRDAGWLVLRPAFRGVGGSAGTYDHGGGESDDILLLVQTLRAEQPGLPFALVGFSFGAFVAARVARVLADQGKSPDCTVLAGLPVGDVPAERSYDTPPLPRDVLLIHGEADAQAPLAPVLDWARPTRHPVVVIPGTDHFFTGAQDLLTELVLAHAARTVST</sequence>
<evidence type="ECO:0000259" key="1">
    <source>
        <dbReference type="Pfam" id="PF12146"/>
    </source>
</evidence>
<feature type="domain" description="Serine aminopeptidase S33" evidence="1">
    <location>
        <begin position="59"/>
        <end position="135"/>
    </location>
</feature>
<dbReference type="PANTHER" id="PTHR42103:SF2">
    <property type="entry name" value="AB HYDROLASE-1 DOMAIN-CONTAINING PROTEIN"/>
    <property type="match status" value="1"/>
</dbReference>
<dbReference type="PANTHER" id="PTHR42103">
    <property type="entry name" value="ALPHA/BETA-HYDROLASES SUPERFAMILY PROTEIN"/>
    <property type="match status" value="1"/>
</dbReference>